<accession>A0A2Z7D8Z8</accession>
<gene>
    <name evidence="2" type="ORF">F511_27105</name>
</gene>
<keyword evidence="3" id="KW-1185">Reference proteome</keyword>
<evidence type="ECO:0000313" key="3">
    <source>
        <dbReference type="Proteomes" id="UP000250235"/>
    </source>
</evidence>
<protein>
    <submittedName>
        <fullName evidence="2">Uncharacterized protein</fullName>
    </submittedName>
</protein>
<proteinExistence type="predicted"/>
<dbReference type="Proteomes" id="UP000250235">
    <property type="component" value="Unassembled WGS sequence"/>
</dbReference>
<organism evidence="2 3">
    <name type="scientific">Dorcoceras hygrometricum</name>
    <dbReference type="NCBI Taxonomy" id="472368"/>
    <lineage>
        <taxon>Eukaryota</taxon>
        <taxon>Viridiplantae</taxon>
        <taxon>Streptophyta</taxon>
        <taxon>Embryophyta</taxon>
        <taxon>Tracheophyta</taxon>
        <taxon>Spermatophyta</taxon>
        <taxon>Magnoliopsida</taxon>
        <taxon>eudicotyledons</taxon>
        <taxon>Gunneridae</taxon>
        <taxon>Pentapetalae</taxon>
        <taxon>asterids</taxon>
        <taxon>lamiids</taxon>
        <taxon>Lamiales</taxon>
        <taxon>Gesneriaceae</taxon>
        <taxon>Didymocarpoideae</taxon>
        <taxon>Trichosporeae</taxon>
        <taxon>Loxocarpinae</taxon>
        <taxon>Dorcoceras</taxon>
    </lineage>
</organism>
<reference evidence="2 3" key="1">
    <citation type="journal article" date="2015" name="Proc. Natl. Acad. Sci. U.S.A.">
        <title>The resurrection genome of Boea hygrometrica: A blueprint for survival of dehydration.</title>
        <authorList>
            <person name="Xiao L."/>
            <person name="Yang G."/>
            <person name="Zhang L."/>
            <person name="Yang X."/>
            <person name="Zhao S."/>
            <person name="Ji Z."/>
            <person name="Zhou Q."/>
            <person name="Hu M."/>
            <person name="Wang Y."/>
            <person name="Chen M."/>
            <person name="Xu Y."/>
            <person name="Jin H."/>
            <person name="Xiao X."/>
            <person name="Hu G."/>
            <person name="Bao F."/>
            <person name="Hu Y."/>
            <person name="Wan P."/>
            <person name="Li L."/>
            <person name="Deng X."/>
            <person name="Kuang T."/>
            <person name="Xiang C."/>
            <person name="Zhu J.K."/>
            <person name="Oliver M.J."/>
            <person name="He Y."/>
        </authorList>
    </citation>
    <scope>NUCLEOTIDE SEQUENCE [LARGE SCALE GENOMIC DNA]</scope>
    <source>
        <strain evidence="3">cv. XS01</strain>
    </source>
</reference>
<evidence type="ECO:0000313" key="2">
    <source>
        <dbReference type="EMBL" id="KZV53556.1"/>
    </source>
</evidence>
<dbReference type="EMBL" id="KQ990182">
    <property type="protein sequence ID" value="KZV53556.1"/>
    <property type="molecule type" value="Genomic_DNA"/>
</dbReference>
<name>A0A2Z7D8Z8_9LAMI</name>
<evidence type="ECO:0000256" key="1">
    <source>
        <dbReference type="SAM" id="MobiDB-lite"/>
    </source>
</evidence>
<sequence>MRAATVLHAVRAPVRNVCARGSGHLHDHVRAGGAVVARTRAGRRAQRLTACARGACATGAQRQPQSARGACVTGAQRPPQRARGIRTGSRDPRRKISTGSHDPHTHPVLWPEICHTIISSDSIISTHKDERKVPLEYLIYTSCTDPIPQTAAVRTPRLHQPSAVYIRTCLTSLFKDYRHRV</sequence>
<feature type="region of interest" description="Disordered" evidence="1">
    <location>
        <begin position="67"/>
        <end position="104"/>
    </location>
</feature>
<dbReference type="AlphaFoldDB" id="A0A2Z7D8Z8"/>